<dbReference type="GO" id="GO:0015562">
    <property type="term" value="F:efflux transmembrane transporter activity"/>
    <property type="evidence" value="ECO:0007669"/>
    <property type="project" value="TreeGrafter"/>
</dbReference>
<dbReference type="PROSITE" id="PS51257">
    <property type="entry name" value="PROKAR_LIPOPROTEIN"/>
    <property type="match status" value="1"/>
</dbReference>
<dbReference type="AlphaFoldDB" id="A0A4Q0XIA3"/>
<feature type="domain" description="CzcB-like C-terminal circularly permuted SH3-like" evidence="3">
    <location>
        <begin position="267"/>
        <end position="328"/>
    </location>
</feature>
<protein>
    <submittedName>
        <fullName evidence="4">HlyD family efflux transporter periplasmic adaptor subunit</fullName>
    </submittedName>
</protein>
<dbReference type="Pfam" id="PF25975">
    <property type="entry name" value="CzcB_C"/>
    <property type="match status" value="1"/>
</dbReference>
<dbReference type="FunFam" id="2.40.30.170:FF:000010">
    <property type="entry name" value="Efflux RND transporter periplasmic adaptor subunit"/>
    <property type="match status" value="1"/>
</dbReference>
<dbReference type="Gene3D" id="2.40.420.20">
    <property type="match status" value="1"/>
</dbReference>
<dbReference type="Proteomes" id="UP000289792">
    <property type="component" value="Unassembled WGS sequence"/>
</dbReference>
<evidence type="ECO:0000313" key="4">
    <source>
        <dbReference type="EMBL" id="RXJ49844.1"/>
    </source>
</evidence>
<dbReference type="Gene3D" id="2.40.30.170">
    <property type="match status" value="1"/>
</dbReference>
<feature type="domain" description="CusB-like beta-barrel" evidence="2">
    <location>
        <begin position="189"/>
        <end position="260"/>
    </location>
</feature>
<dbReference type="PANTHER" id="PTHR30469:SF15">
    <property type="entry name" value="HLYD FAMILY OF SECRETION PROTEINS"/>
    <property type="match status" value="1"/>
</dbReference>
<reference evidence="4 5" key="1">
    <citation type="submission" date="2019-01" db="EMBL/GenBank/DDBJ databases">
        <title>Genome sequence of the Antarctic species Gelidibacter gilvus ACAM 158(T).</title>
        <authorList>
            <person name="Bowman J.P."/>
        </authorList>
    </citation>
    <scope>NUCLEOTIDE SEQUENCE [LARGE SCALE GENOMIC DNA]</scope>
    <source>
        <strain evidence="4 5">IC158</strain>
    </source>
</reference>
<keyword evidence="5" id="KW-1185">Reference proteome</keyword>
<gene>
    <name evidence="4" type="ORF">ESZ48_10355</name>
</gene>
<evidence type="ECO:0000259" key="3">
    <source>
        <dbReference type="Pfam" id="PF25975"/>
    </source>
</evidence>
<dbReference type="SUPFAM" id="SSF111369">
    <property type="entry name" value="HlyD-like secretion proteins"/>
    <property type="match status" value="1"/>
</dbReference>
<evidence type="ECO:0000259" key="2">
    <source>
        <dbReference type="Pfam" id="PF25954"/>
    </source>
</evidence>
<organism evidence="4 5">
    <name type="scientific">Gelidibacter gilvus</name>
    <dbReference type="NCBI Taxonomy" id="59602"/>
    <lineage>
        <taxon>Bacteria</taxon>
        <taxon>Pseudomonadati</taxon>
        <taxon>Bacteroidota</taxon>
        <taxon>Flavobacteriia</taxon>
        <taxon>Flavobacteriales</taxon>
        <taxon>Flavobacteriaceae</taxon>
        <taxon>Gelidibacter</taxon>
    </lineage>
</organism>
<dbReference type="PANTHER" id="PTHR30469">
    <property type="entry name" value="MULTIDRUG RESISTANCE PROTEIN MDTA"/>
    <property type="match status" value="1"/>
</dbReference>
<dbReference type="InterPro" id="IPR058792">
    <property type="entry name" value="Beta-barrel_RND_2"/>
</dbReference>
<dbReference type="OrthoDB" id="9806939at2"/>
<name>A0A4Q0XIA3_9FLAO</name>
<comment type="caution">
    <text evidence="4">The sequence shown here is derived from an EMBL/GenBank/DDBJ whole genome shotgun (WGS) entry which is preliminary data.</text>
</comment>
<evidence type="ECO:0000256" key="1">
    <source>
        <dbReference type="ARBA" id="ARBA00009477"/>
    </source>
</evidence>
<evidence type="ECO:0000313" key="5">
    <source>
        <dbReference type="Proteomes" id="UP000289792"/>
    </source>
</evidence>
<accession>A0A4Q0XIA3</accession>
<sequence length="334" mass="36642">MKHAIFTAFVLLLLSSCGSETKTEQTHRASPIITNGGTTIQFPEAAHLEFFKTEHLNNDTLSAKFTAPANVAATVLPSREGARQNLILFENPELSSHYTQLNQLQISINQIANVNLKQRQLELERTKDLSAHGVATGQDLMDAESALTMEQSLLSNENAALTEHESKLISEGFSADVLRKAKAGTAFLICDIPENQIGNIEEGSSCDIKFNAFPNTEFTGKVDAIADVVDHSTRMVKARIIVDNSSKKLKSGMFANVSFDMSDDHDVSVNKNALVTVQGKHYVFIKTSENEFERKEVKIGQHIGDRIIIFDGISADDEVAIEGVLQLKGLSFGY</sequence>
<dbReference type="EMBL" id="SDDZ01000005">
    <property type="protein sequence ID" value="RXJ49844.1"/>
    <property type="molecule type" value="Genomic_DNA"/>
</dbReference>
<dbReference type="GO" id="GO:1990281">
    <property type="term" value="C:efflux pump complex"/>
    <property type="evidence" value="ECO:0007669"/>
    <property type="project" value="TreeGrafter"/>
</dbReference>
<dbReference type="InterPro" id="IPR058649">
    <property type="entry name" value="CzcB_C"/>
</dbReference>
<dbReference type="RefSeq" id="WP_129017365.1">
    <property type="nucleotide sequence ID" value="NZ_SDDZ01000005.1"/>
</dbReference>
<comment type="similarity">
    <text evidence="1">Belongs to the membrane fusion protein (MFP) (TC 8.A.1) family.</text>
</comment>
<proteinExistence type="inferred from homology"/>
<dbReference type="Pfam" id="PF25954">
    <property type="entry name" value="Beta-barrel_RND_2"/>
    <property type="match status" value="1"/>
</dbReference>